<reference evidence="3 4" key="1">
    <citation type="submission" date="2016-11" db="EMBL/GenBank/DDBJ databases">
        <authorList>
            <person name="Jaros S."/>
            <person name="Januszkiewicz K."/>
            <person name="Wedrychowicz H."/>
        </authorList>
    </citation>
    <scope>NUCLEOTIDE SEQUENCE [LARGE SCALE GENOMIC DNA]</scope>
    <source>
        <strain evidence="3 4">DSM 26883</strain>
    </source>
</reference>
<evidence type="ECO:0000256" key="2">
    <source>
        <dbReference type="RuleBase" id="RU362080"/>
    </source>
</evidence>
<dbReference type="InterPro" id="IPR036165">
    <property type="entry name" value="YefM-like_sf"/>
</dbReference>
<dbReference type="SUPFAM" id="SSF143120">
    <property type="entry name" value="YefM-like"/>
    <property type="match status" value="1"/>
</dbReference>
<dbReference type="EMBL" id="FQVD01000042">
    <property type="protein sequence ID" value="SHF88238.1"/>
    <property type="molecule type" value="Genomic_DNA"/>
</dbReference>
<dbReference type="Gene3D" id="3.40.1620.10">
    <property type="entry name" value="YefM-like domain"/>
    <property type="match status" value="1"/>
</dbReference>
<gene>
    <name evidence="3" type="ORF">SAMN05444349_14221</name>
</gene>
<evidence type="ECO:0000313" key="4">
    <source>
        <dbReference type="Proteomes" id="UP000184436"/>
    </source>
</evidence>
<keyword evidence="4" id="KW-1185">Reference proteome</keyword>
<dbReference type="RefSeq" id="WP_245798616.1">
    <property type="nucleotide sequence ID" value="NZ_FQVD01000042.1"/>
</dbReference>
<name>A0A1M5FA15_9BACE</name>
<proteinExistence type="inferred from homology"/>
<dbReference type="InterPro" id="IPR006442">
    <property type="entry name" value="Antitoxin_Phd/YefM"/>
</dbReference>
<comment type="similarity">
    <text evidence="1 2">Belongs to the phD/YefM antitoxin family.</text>
</comment>
<accession>A0A1M5FA15</accession>
<protein>
    <recommendedName>
        <fullName evidence="2">Antitoxin</fullName>
    </recommendedName>
</protein>
<evidence type="ECO:0000256" key="1">
    <source>
        <dbReference type="ARBA" id="ARBA00009981"/>
    </source>
</evidence>
<evidence type="ECO:0000313" key="3">
    <source>
        <dbReference type="EMBL" id="SHF88238.1"/>
    </source>
</evidence>
<sequence length="64" mass="7563">MCILHENDSEKSTNYSELRNNLESYLNGVINDSKPLIVHRLGNENVVIISLEEIFCYDRYYPQR</sequence>
<dbReference type="Proteomes" id="UP000184436">
    <property type="component" value="Unassembled WGS sequence"/>
</dbReference>
<dbReference type="STRING" id="871325.SAMN05444349_14221"/>
<dbReference type="Pfam" id="PF02604">
    <property type="entry name" value="PhdYeFM_antitox"/>
    <property type="match status" value="1"/>
</dbReference>
<comment type="function">
    <text evidence="2">Antitoxin component of a type II toxin-antitoxin (TA) system.</text>
</comment>
<organism evidence="3 4">
    <name type="scientific">Bacteroides faecichinchillae</name>
    <dbReference type="NCBI Taxonomy" id="871325"/>
    <lineage>
        <taxon>Bacteria</taxon>
        <taxon>Pseudomonadati</taxon>
        <taxon>Bacteroidota</taxon>
        <taxon>Bacteroidia</taxon>
        <taxon>Bacteroidales</taxon>
        <taxon>Bacteroidaceae</taxon>
        <taxon>Bacteroides</taxon>
    </lineage>
</organism>
<dbReference type="AlphaFoldDB" id="A0A1M5FA15"/>